<keyword evidence="3" id="KW-1185">Reference proteome</keyword>
<feature type="domain" description="NTF2 fold immunity protein" evidence="1">
    <location>
        <begin position="10"/>
        <end position="139"/>
    </location>
</feature>
<accession>A0AAU9DPC0</accession>
<sequence>MEQIDKRELENQLYSFMQDMNIWEVETEQKYNEVGIEDYGVEAGKKLKSIYDAYLTVKDRHLGRLPIPNAGFPPEYDLNCEKITNVTVNSPKKVEVETIWTHPVVEDSKIKYRYIMINSNGKWLLDSKKMYSSVSQKWKGITF</sequence>
<dbReference type="KEGG" id="xap:XA3_00750"/>
<dbReference type="RefSeq" id="WP_317635589.1">
    <property type="nucleotide sequence ID" value="NZ_AP026802.1"/>
</dbReference>
<evidence type="ECO:0000313" key="3">
    <source>
        <dbReference type="Proteomes" id="UP001321861"/>
    </source>
</evidence>
<gene>
    <name evidence="2" type="ORF">XA3_00750</name>
</gene>
<organism evidence="2 3">
    <name type="scientific">Xylocopilactobacillus apicola</name>
    <dbReference type="NCBI Taxonomy" id="2932184"/>
    <lineage>
        <taxon>Bacteria</taxon>
        <taxon>Bacillati</taxon>
        <taxon>Bacillota</taxon>
        <taxon>Bacilli</taxon>
        <taxon>Lactobacillales</taxon>
        <taxon>Lactobacillaceae</taxon>
        <taxon>Xylocopilactobacillus</taxon>
    </lineage>
</organism>
<dbReference type="Pfam" id="PF15655">
    <property type="entry name" value="Imm-NTF2"/>
    <property type="match status" value="1"/>
</dbReference>
<dbReference type="EMBL" id="AP026802">
    <property type="protein sequence ID" value="BDR57634.1"/>
    <property type="molecule type" value="Genomic_DNA"/>
</dbReference>
<evidence type="ECO:0000259" key="1">
    <source>
        <dbReference type="Pfam" id="PF15655"/>
    </source>
</evidence>
<name>A0AAU9DPC0_9LACO</name>
<protein>
    <recommendedName>
        <fullName evidence="1">NTF2 fold immunity protein domain-containing protein</fullName>
    </recommendedName>
</protein>
<dbReference type="Proteomes" id="UP001321861">
    <property type="component" value="Chromosome"/>
</dbReference>
<dbReference type="AlphaFoldDB" id="A0AAU9DPC0"/>
<dbReference type="InterPro" id="IPR028049">
    <property type="entry name" value="Imm-NTF2"/>
</dbReference>
<proteinExistence type="predicted"/>
<reference evidence="2 3" key="1">
    <citation type="journal article" date="2023" name="Microbiol. Spectr.">
        <title>Symbiosis of Carpenter Bees with Uncharacterized Lactic Acid Bacteria Showing NAD Auxotrophy.</title>
        <authorList>
            <person name="Kawasaki S."/>
            <person name="Ozawa K."/>
            <person name="Mori T."/>
            <person name="Yamamoto A."/>
            <person name="Ito M."/>
            <person name="Ohkuma M."/>
            <person name="Sakamoto M."/>
            <person name="Matsutani M."/>
        </authorList>
    </citation>
    <scope>NUCLEOTIDE SEQUENCE [LARGE SCALE GENOMIC DNA]</scope>
    <source>
        <strain evidence="2 3">XA3</strain>
    </source>
</reference>
<evidence type="ECO:0000313" key="2">
    <source>
        <dbReference type="EMBL" id="BDR57634.1"/>
    </source>
</evidence>